<dbReference type="InterPro" id="IPR036515">
    <property type="entry name" value="Transposase_17_sf"/>
</dbReference>
<dbReference type="Proteomes" id="UP000005824">
    <property type="component" value="Unassembled WGS sequence"/>
</dbReference>
<evidence type="ECO:0000259" key="1">
    <source>
        <dbReference type="SMART" id="SM01321"/>
    </source>
</evidence>
<sequence length="151" mass="17872">MAGRKRPIHLSPYFAGNRSIIIYVTVVTKDRQRCLANDAAHALLRQIWSAATFWLVGRYVIMPDHAHFFCAPSDPGCTLEKWMQYWKSQLTKAWPVAAEKPVFQRDHWDRELRSDERYDEKWDYVRQNPVRANLVVTPDPWPYQGELNELR</sequence>
<dbReference type="STRING" id="497964.CfE428DRAFT_2395"/>
<dbReference type="Gene3D" id="3.30.70.1290">
    <property type="entry name" value="Transposase IS200-like"/>
    <property type="match status" value="1"/>
</dbReference>
<dbReference type="GO" id="GO:0006313">
    <property type="term" value="P:DNA transposition"/>
    <property type="evidence" value="ECO:0007669"/>
    <property type="project" value="InterPro"/>
</dbReference>
<comment type="caution">
    <text evidence="2">The sequence shown here is derived from an EMBL/GenBank/DDBJ whole genome shotgun (WGS) entry which is preliminary data.</text>
</comment>
<dbReference type="AlphaFoldDB" id="B4D0E4"/>
<dbReference type="RefSeq" id="WP_006979720.1">
    <property type="nucleotide sequence ID" value="NZ_ABVL01000006.1"/>
</dbReference>
<evidence type="ECO:0000313" key="3">
    <source>
        <dbReference type="Proteomes" id="UP000005824"/>
    </source>
</evidence>
<protein>
    <recommendedName>
        <fullName evidence="1">Transposase IS200-like domain-containing protein</fullName>
    </recommendedName>
</protein>
<dbReference type="SUPFAM" id="SSF143422">
    <property type="entry name" value="Transposase IS200-like"/>
    <property type="match status" value="1"/>
</dbReference>
<gene>
    <name evidence="2" type="ORF">CfE428DRAFT_2395</name>
</gene>
<name>B4D0E4_9BACT</name>
<feature type="domain" description="Transposase IS200-like" evidence="1">
    <location>
        <begin position="17"/>
        <end position="128"/>
    </location>
</feature>
<dbReference type="InterPro" id="IPR052715">
    <property type="entry name" value="RAYT_transposase"/>
</dbReference>
<dbReference type="InParanoid" id="B4D0E4"/>
<dbReference type="GO" id="GO:0043565">
    <property type="term" value="F:sequence-specific DNA binding"/>
    <property type="evidence" value="ECO:0007669"/>
    <property type="project" value="TreeGrafter"/>
</dbReference>
<dbReference type="GO" id="GO:0004803">
    <property type="term" value="F:transposase activity"/>
    <property type="evidence" value="ECO:0007669"/>
    <property type="project" value="InterPro"/>
</dbReference>
<dbReference type="SMART" id="SM01321">
    <property type="entry name" value="Y1_Tnp"/>
    <property type="match status" value="1"/>
</dbReference>
<accession>B4D0E4</accession>
<organism evidence="2 3">
    <name type="scientific">Chthoniobacter flavus Ellin428</name>
    <dbReference type="NCBI Taxonomy" id="497964"/>
    <lineage>
        <taxon>Bacteria</taxon>
        <taxon>Pseudomonadati</taxon>
        <taxon>Verrucomicrobiota</taxon>
        <taxon>Spartobacteria</taxon>
        <taxon>Chthoniobacterales</taxon>
        <taxon>Chthoniobacteraceae</taxon>
        <taxon>Chthoniobacter</taxon>
    </lineage>
</organism>
<dbReference type="InterPro" id="IPR002686">
    <property type="entry name" value="Transposase_17"/>
</dbReference>
<dbReference type="PANTHER" id="PTHR36966">
    <property type="entry name" value="REP-ASSOCIATED TYROSINE TRANSPOSASE"/>
    <property type="match status" value="1"/>
</dbReference>
<reference evidence="2 3" key="1">
    <citation type="journal article" date="2011" name="J. Bacteriol.">
        <title>Genome sequence of Chthoniobacter flavus Ellin428, an aerobic heterotrophic soil bacterium.</title>
        <authorList>
            <person name="Kant R."/>
            <person name="van Passel M.W."/>
            <person name="Palva A."/>
            <person name="Lucas S."/>
            <person name="Lapidus A."/>
            <person name="Glavina Del Rio T."/>
            <person name="Dalin E."/>
            <person name="Tice H."/>
            <person name="Bruce D."/>
            <person name="Goodwin L."/>
            <person name="Pitluck S."/>
            <person name="Larimer F.W."/>
            <person name="Land M.L."/>
            <person name="Hauser L."/>
            <person name="Sangwan P."/>
            <person name="de Vos W.M."/>
            <person name="Janssen P.H."/>
            <person name="Smidt H."/>
        </authorList>
    </citation>
    <scope>NUCLEOTIDE SEQUENCE [LARGE SCALE GENOMIC DNA]</scope>
    <source>
        <strain evidence="2 3">Ellin428</strain>
    </source>
</reference>
<dbReference type="PANTHER" id="PTHR36966:SF1">
    <property type="entry name" value="REP-ASSOCIATED TYROSINE TRANSPOSASE"/>
    <property type="match status" value="1"/>
</dbReference>
<dbReference type="NCBIfam" id="NF047646">
    <property type="entry name" value="REP_Tyr_transpos"/>
    <property type="match status" value="1"/>
</dbReference>
<dbReference type="FunCoup" id="B4D0E4">
    <property type="interactions" value="55"/>
</dbReference>
<proteinExistence type="predicted"/>
<keyword evidence="3" id="KW-1185">Reference proteome</keyword>
<dbReference type="EMBL" id="ABVL01000006">
    <property type="protein sequence ID" value="EDY19806.1"/>
    <property type="molecule type" value="Genomic_DNA"/>
</dbReference>
<dbReference type="eggNOG" id="COG1943">
    <property type="taxonomic scope" value="Bacteria"/>
</dbReference>
<evidence type="ECO:0000313" key="2">
    <source>
        <dbReference type="EMBL" id="EDY19806.1"/>
    </source>
</evidence>